<dbReference type="InterPro" id="IPR015424">
    <property type="entry name" value="PyrdxlP-dep_Trfase"/>
</dbReference>
<comment type="catalytic activity">
    <reaction evidence="5">
        <text>(sulfur carrier)-H + L-cysteine = (sulfur carrier)-SH + L-alanine</text>
        <dbReference type="Rhea" id="RHEA:43892"/>
        <dbReference type="Rhea" id="RHEA-COMP:14737"/>
        <dbReference type="Rhea" id="RHEA-COMP:14739"/>
        <dbReference type="ChEBI" id="CHEBI:29917"/>
        <dbReference type="ChEBI" id="CHEBI:35235"/>
        <dbReference type="ChEBI" id="CHEBI:57972"/>
        <dbReference type="ChEBI" id="CHEBI:64428"/>
        <dbReference type="EC" id="2.8.1.7"/>
    </reaction>
</comment>
<evidence type="ECO:0000313" key="9">
    <source>
        <dbReference type="Proteomes" id="UP001596289"/>
    </source>
</evidence>
<keyword evidence="8" id="KW-0456">Lyase</keyword>
<protein>
    <recommendedName>
        <fullName evidence="3">cysteine desulfurase</fullName>
        <ecNumber evidence="3">2.8.1.7</ecNumber>
    </recommendedName>
</protein>
<dbReference type="InterPro" id="IPR015421">
    <property type="entry name" value="PyrdxlP-dep_Trfase_major"/>
</dbReference>
<keyword evidence="9" id="KW-1185">Reference proteome</keyword>
<dbReference type="Pfam" id="PF00266">
    <property type="entry name" value="Aminotran_5"/>
    <property type="match status" value="1"/>
</dbReference>
<comment type="similarity">
    <text evidence="2">Belongs to the class-V pyridoxal-phosphate-dependent aminotransferase family. Csd subfamily.</text>
</comment>
<dbReference type="SUPFAM" id="SSF53383">
    <property type="entry name" value="PLP-dependent transferases"/>
    <property type="match status" value="1"/>
</dbReference>
<evidence type="ECO:0000256" key="6">
    <source>
        <dbReference type="RuleBase" id="RU004504"/>
    </source>
</evidence>
<dbReference type="NCBIfam" id="NF040779">
    <property type="entry name" value="Sec_lyase_SclA"/>
    <property type="match status" value="1"/>
</dbReference>
<dbReference type="InterPro" id="IPR010969">
    <property type="entry name" value="Cys_dSase-rel_unknwn_funct"/>
</dbReference>
<evidence type="ECO:0000313" key="8">
    <source>
        <dbReference type="EMBL" id="MFC6170052.1"/>
    </source>
</evidence>
<dbReference type="Proteomes" id="UP001596289">
    <property type="component" value="Unassembled WGS sequence"/>
</dbReference>
<reference evidence="9" key="1">
    <citation type="journal article" date="2019" name="Int. J. Syst. Evol. Microbiol.">
        <title>The Global Catalogue of Microorganisms (GCM) 10K type strain sequencing project: providing services to taxonomists for standard genome sequencing and annotation.</title>
        <authorList>
            <consortium name="The Broad Institute Genomics Platform"/>
            <consortium name="The Broad Institute Genome Sequencing Center for Infectious Disease"/>
            <person name="Wu L."/>
            <person name="Ma J."/>
        </authorList>
    </citation>
    <scope>NUCLEOTIDE SEQUENCE [LARGE SCALE GENOMIC DNA]</scope>
    <source>
        <strain evidence="9">CCM 8904</strain>
    </source>
</reference>
<dbReference type="PIRSF" id="PIRSF005572">
    <property type="entry name" value="NifS"/>
    <property type="match status" value="1"/>
</dbReference>
<dbReference type="EC" id="2.8.1.7" evidence="3"/>
<dbReference type="EMBL" id="JBHSSL010000029">
    <property type="protein sequence ID" value="MFC6170052.1"/>
    <property type="molecule type" value="Genomic_DNA"/>
</dbReference>
<evidence type="ECO:0000256" key="2">
    <source>
        <dbReference type="ARBA" id="ARBA00010447"/>
    </source>
</evidence>
<dbReference type="InterPro" id="IPR020578">
    <property type="entry name" value="Aminotrans_V_PyrdxlP_BS"/>
</dbReference>
<proteinExistence type="inferred from homology"/>
<evidence type="ECO:0000256" key="3">
    <source>
        <dbReference type="ARBA" id="ARBA00012239"/>
    </source>
</evidence>
<dbReference type="Gene3D" id="3.40.640.10">
    <property type="entry name" value="Type I PLP-dependent aspartate aminotransferase-like (Major domain)"/>
    <property type="match status" value="1"/>
</dbReference>
<organism evidence="8 9">
    <name type="scientific">Loigolactobacillus jiayinensis</name>
    <dbReference type="NCBI Taxonomy" id="2486016"/>
    <lineage>
        <taxon>Bacteria</taxon>
        <taxon>Bacillati</taxon>
        <taxon>Bacillota</taxon>
        <taxon>Bacilli</taxon>
        <taxon>Lactobacillales</taxon>
        <taxon>Lactobacillaceae</taxon>
        <taxon>Loigolactobacillus</taxon>
    </lineage>
</organism>
<sequence length="388" mass="41648">MEPVYLNWAATSYRKPAATLQAVNNYLQTNHYQNSNRALPGMTESGIALQTRQILADFFGVTNPAQVLFTQNATMSLNMVLNGLLYSGDHVITTSMEHNAVTRPLYLLAQQGVTTTYLQCDRLGQLVPEQLDAAIKPATRAVVMTHAANVTGTIMPIKECFALAHKRGLVTILDASQTAGLLPINMDVLNIDILVFTGHKSLLGLPGTGGFCLADGVAEQIRPWLVGGTGNASAAPQQPDFLPDKFEPGTPNTLGILSLGSSVKAITELGLTKIQQHEQALTQHFLTGLANLPVTIFGPNQADQMVPVVSLIAPGYDVGELGGQLYHQFGIITRCGLHCAPLAHKTIGTFPNGSIRFSLGYQTTAQELDYTLAALAQLLEGRAGWKDF</sequence>
<dbReference type="InterPro" id="IPR016454">
    <property type="entry name" value="Cysteine_dSase"/>
</dbReference>
<dbReference type="PANTHER" id="PTHR43586">
    <property type="entry name" value="CYSTEINE DESULFURASE"/>
    <property type="match status" value="1"/>
</dbReference>
<dbReference type="NCBIfam" id="TIGR01977">
    <property type="entry name" value="am_tr_V_EF2568"/>
    <property type="match status" value="1"/>
</dbReference>
<evidence type="ECO:0000256" key="4">
    <source>
        <dbReference type="ARBA" id="ARBA00022898"/>
    </source>
</evidence>
<comment type="cofactor">
    <cofactor evidence="1 6">
        <name>pyridoxal 5'-phosphate</name>
        <dbReference type="ChEBI" id="CHEBI:597326"/>
    </cofactor>
</comment>
<dbReference type="RefSeq" id="WP_125552953.1">
    <property type="nucleotide sequence ID" value="NZ_JBHSSL010000029.1"/>
</dbReference>
<dbReference type="InterPro" id="IPR000192">
    <property type="entry name" value="Aminotrans_V_dom"/>
</dbReference>
<gene>
    <name evidence="8" type="primary">sclA</name>
    <name evidence="8" type="ORF">ACFQGP_05575</name>
</gene>
<dbReference type="PANTHER" id="PTHR43586:SF4">
    <property type="entry name" value="ISOPENICILLIN N EPIMERASE"/>
    <property type="match status" value="1"/>
</dbReference>
<keyword evidence="4" id="KW-0663">Pyridoxal phosphate</keyword>
<evidence type="ECO:0000256" key="5">
    <source>
        <dbReference type="ARBA" id="ARBA00050776"/>
    </source>
</evidence>
<comment type="caution">
    <text evidence="8">The sequence shown here is derived from an EMBL/GenBank/DDBJ whole genome shotgun (WGS) entry which is preliminary data.</text>
</comment>
<evidence type="ECO:0000259" key="7">
    <source>
        <dbReference type="Pfam" id="PF00266"/>
    </source>
</evidence>
<accession>A0ABW1RBJ1</accession>
<feature type="domain" description="Aminotransferase class V" evidence="7">
    <location>
        <begin position="4"/>
        <end position="370"/>
    </location>
</feature>
<dbReference type="InterPro" id="IPR015422">
    <property type="entry name" value="PyrdxlP-dep_Trfase_small"/>
</dbReference>
<dbReference type="Gene3D" id="3.90.1150.10">
    <property type="entry name" value="Aspartate Aminotransferase, domain 1"/>
    <property type="match status" value="1"/>
</dbReference>
<evidence type="ECO:0000256" key="1">
    <source>
        <dbReference type="ARBA" id="ARBA00001933"/>
    </source>
</evidence>
<dbReference type="GO" id="GO:0009000">
    <property type="term" value="F:selenocysteine lyase activity"/>
    <property type="evidence" value="ECO:0007669"/>
    <property type="project" value="UniProtKB-EC"/>
</dbReference>
<dbReference type="PROSITE" id="PS00595">
    <property type="entry name" value="AA_TRANSFER_CLASS_5"/>
    <property type="match status" value="1"/>
</dbReference>
<name>A0ABW1RBJ1_9LACO</name>